<dbReference type="Gene3D" id="1.20.1560.10">
    <property type="entry name" value="ABC transporter type 1, transmembrane domain"/>
    <property type="match status" value="1"/>
</dbReference>
<dbReference type="PROSITE" id="PS00211">
    <property type="entry name" value="ABC_TRANSPORTER_1"/>
    <property type="match status" value="1"/>
</dbReference>
<keyword evidence="5 11" id="KW-0067">ATP-binding</keyword>
<dbReference type="SUPFAM" id="SSF90123">
    <property type="entry name" value="ABC transporter transmembrane region"/>
    <property type="match status" value="1"/>
</dbReference>
<dbReference type="PROSITE" id="PS50893">
    <property type="entry name" value="ABC_TRANSPORTER_2"/>
    <property type="match status" value="1"/>
</dbReference>
<dbReference type="OrthoDB" id="9810134at2"/>
<dbReference type="GO" id="GO:0005886">
    <property type="term" value="C:plasma membrane"/>
    <property type="evidence" value="ECO:0007669"/>
    <property type="project" value="UniProtKB-SubCell"/>
</dbReference>
<evidence type="ECO:0000313" key="12">
    <source>
        <dbReference type="Proteomes" id="UP000192534"/>
    </source>
</evidence>
<evidence type="ECO:0000259" key="10">
    <source>
        <dbReference type="PROSITE" id="PS50929"/>
    </source>
</evidence>
<dbReference type="SUPFAM" id="SSF52540">
    <property type="entry name" value="P-loop containing nucleoside triphosphate hydrolases"/>
    <property type="match status" value="1"/>
</dbReference>
<feature type="transmembrane region" description="Helical" evidence="8">
    <location>
        <begin position="65"/>
        <end position="89"/>
    </location>
</feature>
<name>A0A1X0IV41_MYCRH</name>
<dbReference type="Pfam" id="PF06472">
    <property type="entry name" value="ABC_membrane_2"/>
    <property type="match status" value="1"/>
</dbReference>
<dbReference type="InterPro" id="IPR036640">
    <property type="entry name" value="ABC1_TM_sf"/>
</dbReference>
<dbReference type="PANTHER" id="PTHR11384:SF59">
    <property type="entry name" value="LYSOSOMAL COBALAMIN TRANSPORTER ABCD4"/>
    <property type="match status" value="1"/>
</dbReference>
<dbReference type="InterPro" id="IPR017871">
    <property type="entry name" value="ABC_transporter-like_CS"/>
</dbReference>
<dbReference type="AlphaFoldDB" id="A0A1X0IV41"/>
<feature type="domain" description="ABC transmembrane type-1" evidence="10">
    <location>
        <begin position="66"/>
        <end position="391"/>
    </location>
</feature>
<proteinExistence type="predicted"/>
<keyword evidence="7 8" id="KW-0472">Membrane</keyword>
<keyword evidence="12" id="KW-1185">Reference proteome</keyword>
<dbReference type="InterPro" id="IPR027417">
    <property type="entry name" value="P-loop_NTPase"/>
</dbReference>
<feature type="transmembrane region" description="Helical" evidence="8">
    <location>
        <begin position="20"/>
        <end position="44"/>
    </location>
</feature>
<evidence type="ECO:0000256" key="5">
    <source>
        <dbReference type="ARBA" id="ARBA00022840"/>
    </source>
</evidence>
<dbReference type="CDD" id="cd03223">
    <property type="entry name" value="ABCD_peroxisomal_ALDP"/>
    <property type="match status" value="1"/>
</dbReference>
<protein>
    <submittedName>
        <fullName evidence="11">Multidrug ABC transporter ATP-binding protein</fullName>
    </submittedName>
</protein>
<organism evidence="11 12">
    <name type="scientific">Mycolicibacterium rhodesiae</name>
    <name type="common">Mycobacterium rhodesiae</name>
    <dbReference type="NCBI Taxonomy" id="36814"/>
    <lineage>
        <taxon>Bacteria</taxon>
        <taxon>Bacillati</taxon>
        <taxon>Actinomycetota</taxon>
        <taxon>Actinomycetes</taxon>
        <taxon>Mycobacteriales</taxon>
        <taxon>Mycobacteriaceae</taxon>
        <taxon>Mycolicibacterium</taxon>
    </lineage>
</organism>
<evidence type="ECO:0000256" key="6">
    <source>
        <dbReference type="ARBA" id="ARBA00022989"/>
    </source>
</evidence>
<feature type="transmembrane region" description="Helical" evidence="8">
    <location>
        <begin position="239"/>
        <end position="266"/>
    </location>
</feature>
<dbReference type="EMBL" id="MVIH01000005">
    <property type="protein sequence ID" value="ORB52908.1"/>
    <property type="molecule type" value="Genomic_DNA"/>
</dbReference>
<evidence type="ECO:0000256" key="3">
    <source>
        <dbReference type="ARBA" id="ARBA00022692"/>
    </source>
</evidence>
<dbReference type="PROSITE" id="PS50929">
    <property type="entry name" value="ABC_TM1F"/>
    <property type="match status" value="1"/>
</dbReference>
<dbReference type="GO" id="GO:0016887">
    <property type="term" value="F:ATP hydrolysis activity"/>
    <property type="evidence" value="ECO:0007669"/>
    <property type="project" value="InterPro"/>
</dbReference>
<evidence type="ECO:0000256" key="2">
    <source>
        <dbReference type="ARBA" id="ARBA00022448"/>
    </source>
</evidence>
<comment type="caution">
    <text evidence="11">The sequence shown here is derived from an EMBL/GenBank/DDBJ whole genome shotgun (WGS) entry which is preliminary data.</text>
</comment>
<dbReference type="InterPro" id="IPR011527">
    <property type="entry name" value="ABC1_TM_dom"/>
</dbReference>
<evidence type="ECO:0000313" key="11">
    <source>
        <dbReference type="EMBL" id="ORB52908.1"/>
    </source>
</evidence>
<keyword evidence="2" id="KW-0813">Transport</keyword>
<feature type="transmembrane region" description="Helical" evidence="8">
    <location>
        <begin position="212"/>
        <end position="233"/>
    </location>
</feature>
<evidence type="ECO:0000256" key="1">
    <source>
        <dbReference type="ARBA" id="ARBA00004651"/>
    </source>
</evidence>
<dbReference type="PANTHER" id="PTHR11384">
    <property type="entry name" value="ATP-BINDING CASSETTE, SUB-FAMILY D MEMBER"/>
    <property type="match status" value="1"/>
</dbReference>
<comment type="subcellular location">
    <subcellularLocation>
        <location evidence="1">Cell membrane</location>
        <topology evidence="1">Multi-pass membrane protein</topology>
    </subcellularLocation>
</comment>
<accession>A0A1X0IV41</accession>
<dbReference type="InterPro" id="IPR003439">
    <property type="entry name" value="ABC_transporter-like_ATP-bd"/>
</dbReference>
<dbReference type="InterPro" id="IPR003593">
    <property type="entry name" value="AAA+_ATPase"/>
</dbReference>
<keyword evidence="4" id="KW-0547">Nucleotide-binding</keyword>
<dbReference type="Pfam" id="PF00005">
    <property type="entry name" value="ABC_tran"/>
    <property type="match status" value="1"/>
</dbReference>
<dbReference type="Proteomes" id="UP000192534">
    <property type="component" value="Unassembled WGS sequence"/>
</dbReference>
<dbReference type="SMART" id="SM00382">
    <property type="entry name" value="AAA"/>
    <property type="match status" value="1"/>
</dbReference>
<keyword evidence="3 8" id="KW-0812">Transmembrane</keyword>
<dbReference type="GO" id="GO:0140359">
    <property type="term" value="F:ABC-type transporter activity"/>
    <property type="evidence" value="ECO:0007669"/>
    <property type="project" value="InterPro"/>
</dbReference>
<sequence>MEKFTPSMDWGHELVPSLIWISKAWAISAVLSLIVLFLLARYTVWGRQYWRITGDYFTGRQSIRVWIWIAVLLLSTIISVRLDVLLSYYSNDLFTSLQVAFQGAGGGNEEVRQSGIHGFWAALILFAILATIYISRVMLDIYLMQRFIIRWRVWLTDRLTCDWLDDHAYYRTRFTDSDIDNPDQRIQYDIDIFTAGVGSSPNTPMIGSSSTLLFGAINSLVTVVSFTVILWNLSGPLTFLGVTLGHALFWVVLVYVLVATVIAFWIGHPLIRLSFRNELTNAVFRYALVRLRDSAEAVGFYRGENAERGLLRTKFAQIIANYKRYVNRTIALTGWNLSMSQIINPLPLVIQAPRLFAGQIDLGDVTQSSSAFGSIHDSLSFFRNAYDSFASYRAAIIRLHGLVETNAEARELPKLTTVTSTDGSVELRRVEVRTPSGSQLVDPIDLRLEPGETLVITGPSGAGKTTLLRSLAQMWPFTSGTLCRPEDDHTMFLSQMPYVPLGDLRTVVSYPATSGEISDDDLQHALSKVALSHLTIRLNESQDWAKVLSPGEQQRIAFARVLLTKPKAVFLDEATSALDEGLEFALYEMVRTELPNTILVSVSHRSTVEQHHVRHLELLGEGQWRLGHVEGNEPATV</sequence>
<evidence type="ECO:0000256" key="8">
    <source>
        <dbReference type="SAM" id="Phobius"/>
    </source>
</evidence>
<gene>
    <name evidence="11" type="ORF">BST42_12750</name>
</gene>
<reference evidence="11 12" key="1">
    <citation type="submission" date="2016-12" db="EMBL/GenBank/DDBJ databases">
        <title>The new phylogeny of genus Mycobacterium.</title>
        <authorList>
            <person name="Tortoli E."/>
            <person name="Trovato A."/>
            <person name="Cirillo D.M."/>
        </authorList>
    </citation>
    <scope>NUCLEOTIDE SEQUENCE [LARGE SCALE GENOMIC DNA]</scope>
    <source>
        <strain evidence="11 12">DSM 44223</strain>
    </source>
</reference>
<dbReference type="InterPro" id="IPR050835">
    <property type="entry name" value="ABC_transporter_sub-D"/>
</dbReference>
<dbReference type="GO" id="GO:0005524">
    <property type="term" value="F:ATP binding"/>
    <property type="evidence" value="ECO:0007669"/>
    <property type="project" value="UniProtKB-KW"/>
</dbReference>
<evidence type="ECO:0000256" key="7">
    <source>
        <dbReference type="ARBA" id="ARBA00023136"/>
    </source>
</evidence>
<feature type="transmembrane region" description="Helical" evidence="8">
    <location>
        <begin position="119"/>
        <end position="143"/>
    </location>
</feature>
<feature type="domain" description="ABC transporter" evidence="9">
    <location>
        <begin position="425"/>
        <end position="637"/>
    </location>
</feature>
<dbReference type="RefSeq" id="WP_083119037.1">
    <property type="nucleotide sequence ID" value="NZ_JACKUO010000013.1"/>
</dbReference>
<dbReference type="Gene3D" id="3.40.50.300">
    <property type="entry name" value="P-loop containing nucleotide triphosphate hydrolases"/>
    <property type="match status" value="1"/>
</dbReference>
<evidence type="ECO:0000256" key="4">
    <source>
        <dbReference type="ARBA" id="ARBA00022741"/>
    </source>
</evidence>
<keyword evidence="6 8" id="KW-1133">Transmembrane helix</keyword>
<evidence type="ECO:0000259" key="9">
    <source>
        <dbReference type="PROSITE" id="PS50893"/>
    </source>
</evidence>